<comment type="cofactor">
    <cofactor evidence="1 13">
        <name>heme</name>
        <dbReference type="ChEBI" id="CHEBI:30413"/>
    </cofactor>
</comment>
<sequence>MVLSQIATISYGSSYMAVSIPVVLIVLWILAQFYLLTSQQLRILDIELKAPIYTRLTETNEGLMTIRAFGWQEAYKSQFQHRIDESKRAIYMLFMVQRWLNFVLDLIIAGLATLLMTLATQLRTSMDAAALGVGLSSIIGFSALTSQFILAYTELENSLGAVARIEDCVDSIESEDARIQNNTYRPQDLTHDWSCNGEVNFSKVTVFYHDQEKPALSDISFRVLPGQKVLICGRTGSGKSTLISALLRLADLHGEDSQISIGGIDIATVPAESVRGVCVVIPQTPFFLPGSVRLNLAVSGSNVQSDETMKEVLAKVGLWELIRERGGLEADMALVALSHGHQQLFCLAAAILRKKNASIIIMDEVTSGVDDETERKMYELIRDEFGMYLAFAAINEALGRPPLMFVDLRPFGPPMVIVRDHEIAEQIIKPLDGHPYSLPKMPSVYSHMVHVTGRSSILPSHSEHWKQLRRRFNPGFAPQHLITMLPEILDRSLTFINRLEDFDASGQPFSLIHLTANLTFDIITSITMDSNFGAQAKGQPGDFISIYHELFRTYTSEQIDLPWFLTPRLEWKRRQLAKQVRVTLKEIVLKAFCDRRKGSVKSRSVLSQSLQDMEGDTLTEQALDEVCDQLSTFLFAGHDTTSIALSWMFYELSRSPHALQALRNELDGLFGPDLNPRTVREKLLSPDGQLLLYRMPYASAVFKETLRLWPPAGTARFVPPGLGMTVKTASGEEYSLDGLHVYNCATIIQRDPAIYGDSSDDFVPERWLEGGSEIPVTAWRGFERGPRNCIGQELAMLEAKVVIALVGRYVDFIKVGLGSVSLDKAGKPALDRKGQYKVEQPMYPTRQVTPKPVDGMMMKAHIRH</sequence>
<gene>
    <name evidence="17" type="ORF">N0V93_004619</name>
</gene>
<keyword evidence="4" id="KW-0813">Transport</keyword>
<keyword evidence="6 13" id="KW-0479">Metal-binding</keyword>
<evidence type="ECO:0000256" key="5">
    <source>
        <dbReference type="ARBA" id="ARBA00022692"/>
    </source>
</evidence>
<dbReference type="Gene3D" id="3.40.50.300">
    <property type="entry name" value="P-loop containing nucleotide triphosphate hydrolases"/>
    <property type="match status" value="1"/>
</dbReference>
<dbReference type="GO" id="GO:0140359">
    <property type="term" value="F:ABC-type transporter activity"/>
    <property type="evidence" value="ECO:0007669"/>
    <property type="project" value="InterPro"/>
</dbReference>
<evidence type="ECO:0000256" key="13">
    <source>
        <dbReference type="PIRSR" id="PIRSR602403-1"/>
    </source>
</evidence>
<evidence type="ECO:0000256" key="10">
    <source>
        <dbReference type="ARBA" id="ARBA00023004"/>
    </source>
</evidence>
<keyword evidence="18" id="KW-1185">Reference proteome</keyword>
<evidence type="ECO:0000259" key="16">
    <source>
        <dbReference type="PROSITE" id="PS50929"/>
    </source>
</evidence>
<evidence type="ECO:0000256" key="12">
    <source>
        <dbReference type="ARBA" id="ARBA00023136"/>
    </source>
</evidence>
<keyword evidence="11" id="KW-0560">Oxidoreductase</keyword>
<dbReference type="PANTHER" id="PTHR24223:SF399">
    <property type="entry name" value="ABC TRANSPORTER ATNG"/>
    <property type="match status" value="1"/>
</dbReference>
<dbReference type="PRINTS" id="PR00465">
    <property type="entry name" value="EP450IV"/>
</dbReference>
<dbReference type="InterPro" id="IPR027417">
    <property type="entry name" value="P-loop_NTPase"/>
</dbReference>
<dbReference type="Proteomes" id="UP001140453">
    <property type="component" value="Unassembled WGS sequence"/>
</dbReference>
<dbReference type="PROSITE" id="PS50893">
    <property type="entry name" value="ABC_TRANSPORTER_2"/>
    <property type="match status" value="1"/>
</dbReference>
<keyword evidence="12 14" id="KW-0472">Membrane</keyword>
<dbReference type="GO" id="GO:0005524">
    <property type="term" value="F:ATP binding"/>
    <property type="evidence" value="ECO:0007669"/>
    <property type="project" value="UniProtKB-KW"/>
</dbReference>
<dbReference type="EMBL" id="JAPEVB010000003">
    <property type="protein sequence ID" value="KAJ4391006.1"/>
    <property type="molecule type" value="Genomic_DNA"/>
</dbReference>
<protein>
    <recommendedName>
        <fullName evidence="19">Cytochrome P450</fullName>
    </recommendedName>
</protein>
<dbReference type="InterPro" id="IPR003439">
    <property type="entry name" value="ABC_transporter-like_ATP-bd"/>
</dbReference>
<dbReference type="SMART" id="SM00382">
    <property type="entry name" value="AAA"/>
    <property type="match status" value="1"/>
</dbReference>
<evidence type="ECO:0000256" key="1">
    <source>
        <dbReference type="ARBA" id="ARBA00001971"/>
    </source>
</evidence>
<dbReference type="OrthoDB" id="10029320at2759"/>
<evidence type="ECO:0000256" key="11">
    <source>
        <dbReference type="ARBA" id="ARBA00023033"/>
    </source>
</evidence>
<reference evidence="17" key="1">
    <citation type="submission" date="2022-10" db="EMBL/GenBank/DDBJ databases">
        <title>Tapping the CABI collections for fungal endophytes: first genome assemblies for Collariella, Neodidymelliopsis, Ascochyta clinopodiicola, Didymella pomorum, Didymosphaeria variabile, Neocosmospora piperis and Neocucurbitaria cava.</title>
        <authorList>
            <person name="Hill R."/>
        </authorList>
    </citation>
    <scope>NUCLEOTIDE SEQUENCE</scope>
    <source>
        <strain evidence="17">IMI 355082</strain>
    </source>
</reference>
<keyword evidence="10 13" id="KW-0408">Iron</keyword>
<dbReference type="AlphaFoldDB" id="A0A9W8YSX4"/>
<evidence type="ECO:0000259" key="15">
    <source>
        <dbReference type="PROSITE" id="PS50893"/>
    </source>
</evidence>
<dbReference type="CDD" id="cd18580">
    <property type="entry name" value="ABC_6TM_ABCC_D2"/>
    <property type="match status" value="1"/>
</dbReference>
<dbReference type="InterPro" id="IPR003593">
    <property type="entry name" value="AAA+_ATPase"/>
</dbReference>
<dbReference type="GO" id="GO:0004497">
    <property type="term" value="F:monooxygenase activity"/>
    <property type="evidence" value="ECO:0007669"/>
    <property type="project" value="UniProtKB-KW"/>
</dbReference>
<dbReference type="PANTHER" id="PTHR24223">
    <property type="entry name" value="ATP-BINDING CASSETTE SUB-FAMILY C"/>
    <property type="match status" value="1"/>
</dbReference>
<keyword evidence="8" id="KW-0067">ATP-binding</keyword>
<dbReference type="GO" id="GO:0020037">
    <property type="term" value="F:heme binding"/>
    <property type="evidence" value="ECO:0007669"/>
    <property type="project" value="InterPro"/>
</dbReference>
<dbReference type="SUPFAM" id="SSF52540">
    <property type="entry name" value="P-loop containing nucleoside triphosphate hydrolases"/>
    <property type="match status" value="1"/>
</dbReference>
<evidence type="ECO:0000256" key="4">
    <source>
        <dbReference type="ARBA" id="ARBA00022448"/>
    </source>
</evidence>
<dbReference type="InterPro" id="IPR050173">
    <property type="entry name" value="ABC_transporter_C-like"/>
</dbReference>
<dbReference type="GO" id="GO:0016020">
    <property type="term" value="C:membrane"/>
    <property type="evidence" value="ECO:0007669"/>
    <property type="project" value="UniProtKB-SubCell"/>
</dbReference>
<evidence type="ECO:0000256" key="7">
    <source>
        <dbReference type="ARBA" id="ARBA00022741"/>
    </source>
</evidence>
<comment type="subcellular location">
    <subcellularLocation>
        <location evidence="2">Membrane</location>
        <topology evidence="2">Multi-pass membrane protein</topology>
    </subcellularLocation>
</comment>
<dbReference type="InterPro" id="IPR002403">
    <property type="entry name" value="Cyt_P450_E_grp-IV"/>
</dbReference>
<evidence type="ECO:0000313" key="17">
    <source>
        <dbReference type="EMBL" id="KAJ4391006.1"/>
    </source>
</evidence>
<keyword evidence="5 14" id="KW-0812">Transmembrane</keyword>
<keyword evidence="7" id="KW-0547">Nucleotide-binding</keyword>
<comment type="similarity">
    <text evidence="3">Belongs to the cytochrome P450 family.</text>
</comment>
<evidence type="ECO:0000256" key="6">
    <source>
        <dbReference type="ARBA" id="ARBA00022723"/>
    </source>
</evidence>
<dbReference type="SUPFAM" id="SSF90123">
    <property type="entry name" value="ABC transporter transmembrane region"/>
    <property type="match status" value="1"/>
</dbReference>
<evidence type="ECO:0008006" key="19">
    <source>
        <dbReference type="Google" id="ProtNLM"/>
    </source>
</evidence>
<dbReference type="GO" id="GO:0016705">
    <property type="term" value="F:oxidoreductase activity, acting on paired donors, with incorporation or reduction of molecular oxygen"/>
    <property type="evidence" value="ECO:0007669"/>
    <property type="project" value="InterPro"/>
</dbReference>
<evidence type="ECO:0000313" key="18">
    <source>
        <dbReference type="Proteomes" id="UP001140453"/>
    </source>
</evidence>
<organism evidence="17 18">
    <name type="scientific">Gnomoniopsis smithogilvyi</name>
    <dbReference type="NCBI Taxonomy" id="1191159"/>
    <lineage>
        <taxon>Eukaryota</taxon>
        <taxon>Fungi</taxon>
        <taxon>Dikarya</taxon>
        <taxon>Ascomycota</taxon>
        <taxon>Pezizomycotina</taxon>
        <taxon>Sordariomycetes</taxon>
        <taxon>Sordariomycetidae</taxon>
        <taxon>Diaporthales</taxon>
        <taxon>Gnomoniaceae</taxon>
        <taxon>Gnomoniopsis</taxon>
    </lineage>
</organism>
<dbReference type="PROSITE" id="PS50929">
    <property type="entry name" value="ABC_TM1F"/>
    <property type="match status" value="1"/>
</dbReference>
<dbReference type="Gene3D" id="1.10.630.10">
    <property type="entry name" value="Cytochrome P450"/>
    <property type="match status" value="1"/>
</dbReference>
<comment type="caution">
    <text evidence="17">The sequence shown here is derived from an EMBL/GenBank/DDBJ whole genome shotgun (WGS) entry which is preliminary data.</text>
</comment>
<feature type="binding site" description="axial binding residue" evidence="13">
    <location>
        <position position="789"/>
    </location>
    <ligand>
        <name>heme</name>
        <dbReference type="ChEBI" id="CHEBI:30413"/>
    </ligand>
    <ligandPart>
        <name>Fe</name>
        <dbReference type="ChEBI" id="CHEBI:18248"/>
    </ligandPart>
</feature>
<keyword evidence="11" id="KW-0503">Monooxygenase</keyword>
<feature type="transmembrane region" description="Helical" evidence="14">
    <location>
        <begin position="12"/>
        <end position="35"/>
    </location>
</feature>
<dbReference type="CDD" id="cd11051">
    <property type="entry name" value="CYP59-like"/>
    <property type="match status" value="1"/>
</dbReference>
<evidence type="ECO:0000256" key="9">
    <source>
        <dbReference type="ARBA" id="ARBA00022989"/>
    </source>
</evidence>
<feature type="domain" description="ABC transporter" evidence="15">
    <location>
        <begin position="199"/>
        <end position="457"/>
    </location>
</feature>
<dbReference type="InterPro" id="IPR036396">
    <property type="entry name" value="Cyt_P450_sf"/>
</dbReference>
<dbReference type="GO" id="GO:0005506">
    <property type="term" value="F:iron ion binding"/>
    <property type="evidence" value="ECO:0007669"/>
    <property type="project" value="InterPro"/>
</dbReference>
<dbReference type="InterPro" id="IPR044726">
    <property type="entry name" value="ABCC_6TM_D2"/>
</dbReference>
<dbReference type="InterPro" id="IPR011527">
    <property type="entry name" value="ABC1_TM_dom"/>
</dbReference>
<feature type="transmembrane region" description="Helical" evidence="14">
    <location>
        <begin position="99"/>
        <end position="118"/>
    </location>
</feature>
<proteinExistence type="inferred from homology"/>
<dbReference type="PRINTS" id="PR00385">
    <property type="entry name" value="P450"/>
</dbReference>
<dbReference type="GO" id="GO:0016887">
    <property type="term" value="F:ATP hydrolysis activity"/>
    <property type="evidence" value="ECO:0007669"/>
    <property type="project" value="InterPro"/>
</dbReference>
<dbReference type="SUPFAM" id="SSF48264">
    <property type="entry name" value="Cytochrome P450"/>
    <property type="match status" value="1"/>
</dbReference>
<dbReference type="InterPro" id="IPR036640">
    <property type="entry name" value="ABC1_TM_sf"/>
</dbReference>
<evidence type="ECO:0000256" key="3">
    <source>
        <dbReference type="ARBA" id="ARBA00010617"/>
    </source>
</evidence>
<evidence type="ECO:0000256" key="8">
    <source>
        <dbReference type="ARBA" id="ARBA00022840"/>
    </source>
</evidence>
<dbReference type="InterPro" id="IPR001128">
    <property type="entry name" value="Cyt_P450"/>
</dbReference>
<evidence type="ECO:0000256" key="14">
    <source>
        <dbReference type="SAM" id="Phobius"/>
    </source>
</evidence>
<dbReference type="Pfam" id="PF00005">
    <property type="entry name" value="ABC_tran"/>
    <property type="match status" value="1"/>
</dbReference>
<name>A0A9W8YSX4_9PEZI</name>
<accession>A0A9W8YSX4</accession>
<keyword evidence="13" id="KW-0349">Heme</keyword>
<evidence type="ECO:0000256" key="2">
    <source>
        <dbReference type="ARBA" id="ARBA00004141"/>
    </source>
</evidence>
<dbReference type="Pfam" id="PF00067">
    <property type="entry name" value="p450"/>
    <property type="match status" value="1"/>
</dbReference>
<keyword evidence="9 14" id="KW-1133">Transmembrane helix</keyword>
<feature type="domain" description="ABC transmembrane type-1" evidence="16">
    <location>
        <begin position="1"/>
        <end position="157"/>
    </location>
</feature>
<dbReference type="Gene3D" id="1.20.1560.10">
    <property type="entry name" value="ABC transporter type 1, transmembrane domain"/>
    <property type="match status" value="1"/>
</dbReference>
<dbReference type="Pfam" id="PF00664">
    <property type="entry name" value="ABC_membrane"/>
    <property type="match status" value="1"/>
</dbReference>